<accession>A0A6A4HVJ8</accession>
<name>A0A6A4HVJ8_9AGAR</name>
<keyword evidence="3" id="KW-1185">Reference proteome</keyword>
<organism evidence="2 3">
    <name type="scientific">Gymnopus androsaceus JB14</name>
    <dbReference type="NCBI Taxonomy" id="1447944"/>
    <lineage>
        <taxon>Eukaryota</taxon>
        <taxon>Fungi</taxon>
        <taxon>Dikarya</taxon>
        <taxon>Basidiomycota</taxon>
        <taxon>Agaricomycotina</taxon>
        <taxon>Agaricomycetes</taxon>
        <taxon>Agaricomycetidae</taxon>
        <taxon>Agaricales</taxon>
        <taxon>Marasmiineae</taxon>
        <taxon>Omphalotaceae</taxon>
        <taxon>Gymnopus</taxon>
    </lineage>
</organism>
<evidence type="ECO:0000256" key="1">
    <source>
        <dbReference type="SAM" id="MobiDB-lite"/>
    </source>
</evidence>
<dbReference type="AlphaFoldDB" id="A0A6A4HVJ8"/>
<proteinExistence type="predicted"/>
<feature type="region of interest" description="Disordered" evidence="1">
    <location>
        <begin position="87"/>
        <end position="118"/>
    </location>
</feature>
<feature type="region of interest" description="Disordered" evidence="1">
    <location>
        <begin position="20"/>
        <end position="73"/>
    </location>
</feature>
<protein>
    <submittedName>
        <fullName evidence="2">Uncharacterized protein</fullName>
    </submittedName>
</protein>
<feature type="compositionally biased region" description="Basic and acidic residues" evidence="1">
    <location>
        <begin position="58"/>
        <end position="73"/>
    </location>
</feature>
<feature type="compositionally biased region" description="Basic and acidic residues" evidence="1">
    <location>
        <begin position="87"/>
        <end position="103"/>
    </location>
</feature>
<dbReference type="EMBL" id="ML769426">
    <property type="protein sequence ID" value="KAE9403292.1"/>
    <property type="molecule type" value="Genomic_DNA"/>
</dbReference>
<gene>
    <name evidence="2" type="ORF">BT96DRAFT_990333</name>
</gene>
<feature type="compositionally biased region" description="Basic and acidic residues" evidence="1">
    <location>
        <begin position="26"/>
        <end position="51"/>
    </location>
</feature>
<sequence length="118" mass="14080">MGTSGNSEDKLKRRREYYARNQAKLAEQRREQRKLKSESRSEAQKASDRTRHCQAAARYREPRRKELARKEAERRLRINGPGVRQLAREAEERRKFEAAEKAADAWFSSRRGRPELWH</sequence>
<evidence type="ECO:0000313" key="2">
    <source>
        <dbReference type="EMBL" id="KAE9403292.1"/>
    </source>
</evidence>
<evidence type="ECO:0000313" key="3">
    <source>
        <dbReference type="Proteomes" id="UP000799118"/>
    </source>
</evidence>
<reference evidence="2" key="1">
    <citation type="journal article" date="2019" name="Environ. Microbiol.">
        <title>Fungal ecological strategies reflected in gene transcription - a case study of two litter decomposers.</title>
        <authorList>
            <person name="Barbi F."/>
            <person name="Kohler A."/>
            <person name="Barry K."/>
            <person name="Baskaran P."/>
            <person name="Daum C."/>
            <person name="Fauchery L."/>
            <person name="Ihrmark K."/>
            <person name="Kuo A."/>
            <person name="LaButti K."/>
            <person name="Lipzen A."/>
            <person name="Morin E."/>
            <person name="Grigoriev I.V."/>
            <person name="Henrissat B."/>
            <person name="Lindahl B."/>
            <person name="Martin F."/>
        </authorList>
    </citation>
    <scope>NUCLEOTIDE SEQUENCE</scope>
    <source>
        <strain evidence="2">JB14</strain>
    </source>
</reference>
<dbReference type="Proteomes" id="UP000799118">
    <property type="component" value="Unassembled WGS sequence"/>
</dbReference>